<reference evidence="4 5" key="1">
    <citation type="submission" date="2019-05" db="EMBL/GenBank/DDBJ databases">
        <title>Draft Whole-Genome sequence of the green sulfur bacterium Chlorobaculum thiosulfatiphilum DSM 249.</title>
        <authorList>
            <person name="Meyer T.E."/>
            <person name="Kyndt J.A."/>
        </authorList>
    </citation>
    <scope>NUCLEOTIDE SEQUENCE [LARGE SCALE GENOMIC DNA]</scope>
    <source>
        <strain evidence="4 5">DSM 249</strain>
    </source>
</reference>
<sequence>MEGSLSRGVESMKFRELVTRSRAIRRFDEGADVSDGTLRELVELVCYTPSAANRQPLRFLPVTGADFLDKVFPCLKWAGYLADWPGPEAGERPAAALVVVCRNEDAAGAACDSGIAAQTILLGAAEKELGGCIVAAIDRERLAGELGIPDGWTVLLVIALGKPAETVVIDQIGPGGDIRYWRDKHGIHHVPKRRVDELLVKPEHLRAHE</sequence>
<dbReference type="AlphaFoldDB" id="A0A5C4S9U6"/>
<evidence type="ECO:0000259" key="3">
    <source>
        <dbReference type="Pfam" id="PF00881"/>
    </source>
</evidence>
<dbReference type="InterPro" id="IPR000415">
    <property type="entry name" value="Nitroreductase-like"/>
</dbReference>
<dbReference type="PANTHER" id="PTHR43673:SF10">
    <property type="entry name" value="NADH DEHYDROGENASE_NAD(P)H NITROREDUCTASE XCC3605-RELATED"/>
    <property type="match status" value="1"/>
</dbReference>
<accession>A0A5C4S9U6</accession>
<dbReference type="Pfam" id="PF00881">
    <property type="entry name" value="Nitroreductase"/>
    <property type="match status" value="1"/>
</dbReference>
<keyword evidence="5" id="KW-1185">Reference proteome</keyword>
<protein>
    <submittedName>
        <fullName evidence="4">Nitroreductase family protein</fullName>
    </submittedName>
</protein>
<evidence type="ECO:0000313" key="5">
    <source>
        <dbReference type="Proteomes" id="UP000308271"/>
    </source>
</evidence>
<dbReference type="Gene3D" id="3.40.109.10">
    <property type="entry name" value="NADH Oxidase"/>
    <property type="match status" value="1"/>
</dbReference>
<name>A0A5C4S9U6_CHLTI</name>
<dbReference type="Gene3D" id="2.20.180.10">
    <property type="entry name" value="putative fmn-dependent nitroreductase like domains"/>
    <property type="match status" value="1"/>
</dbReference>
<proteinExistence type="inferred from homology"/>
<dbReference type="CDD" id="cd02062">
    <property type="entry name" value="Nitro_FMN_reductase"/>
    <property type="match status" value="1"/>
</dbReference>
<comment type="caution">
    <text evidence="4">The sequence shown here is derived from an EMBL/GenBank/DDBJ whole genome shotgun (WGS) entry which is preliminary data.</text>
</comment>
<feature type="domain" description="Nitroreductase" evidence="3">
    <location>
        <begin position="22"/>
        <end position="162"/>
    </location>
</feature>
<dbReference type="SUPFAM" id="SSF55469">
    <property type="entry name" value="FMN-dependent nitroreductase-like"/>
    <property type="match status" value="1"/>
</dbReference>
<evidence type="ECO:0000313" key="4">
    <source>
        <dbReference type="EMBL" id="TNJ39928.1"/>
    </source>
</evidence>
<dbReference type="GO" id="GO:0016491">
    <property type="term" value="F:oxidoreductase activity"/>
    <property type="evidence" value="ECO:0007669"/>
    <property type="project" value="UniProtKB-KW"/>
</dbReference>
<comment type="similarity">
    <text evidence="1">Belongs to the nitroreductase family.</text>
</comment>
<dbReference type="EMBL" id="VDCH01000003">
    <property type="protein sequence ID" value="TNJ39928.1"/>
    <property type="molecule type" value="Genomic_DNA"/>
</dbReference>
<organism evidence="4 5">
    <name type="scientific">Chlorobaculum thiosulfatiphilum</name>
    <name type="common">Chlorobium limicola f.sp. thiosulfatophilum</name>
    <dbReference type="NCBI Taxonomy" id="115852"/>
    <lineage>
        <taxon>Bacteria</taxon>
        <taxon>Pseudomonadati</taxon>
        <taxon>Chlorobiota</taxon>
        <taxon>Chlorobiia</taxon>
        <taxon>Chlorobiales</taxon>
        <taxon>Chlorobiaceae</taxon>
        <taxon>Chlorobaculum</taxon>
    </lineage>
</organism>
<dbReference type="InterPro" id="IPR029479">
    <property type="entry name" value="Nitroreductase"/>
</dbReference>
<dbReference type="PANTHER" id="PTHR43673">
    <property type="entry name" value="NAD(P)H NITROREDUCTASE YDGI-RELATED"/>
    <property type="match status" value="1"/>
</dbReference>
<gene>
    <name evidence="4" type="ORF">FGF66_02475</name>
</gene>
<evidence type="ECO:0000256" key="1">
    <source>
        <dbReference type="ARBA" id="ARBA00007118"/>
    </source>
</evidence>
<dbReference type="InterPro" id="IPR023312">
    <property type="entry name" value="Put_nitroreductase_C_bac"/>
</dbReference>
<evidence type="ECO:0000256" key="2">
    <source>
        <dbReference type="ARBA" id="ARBA00023002"/>
    </source>
</evidence>
<dbReference type="OrthoDB" id="9804207at2"/>
<keyword evidence="2" id="KW-0560">Oxidoreductase</keyword>
<dbReference type="Proteomes" id="UP000308271">
    <property type="component" value="Unassembled WGS sequence"/>
</dbReference>